<feature type="transmembrane region" description="Helical" evidence="8">
    <location>
        <begin position="246"/>
        <end position="267"/>
    </location>
</feature>
<dbReference type="PANTHER" id="PTHR22926:SF3">
    <property type="entry name" value="UNDECAPRENYL-PHOSPHATE ALPHA-N-ACETYLGLUCOSAMINYL 1-PHOSPHATE TRANSFERASE"/>
    <property type="match status" value="1"/>
</dbReference>
<feature type="transmembrane region" description="Helical" evidence="8">
    <location>
        <begin position="322"/>
        <end position="343"/>
    </location>
</feature>
<evidence type="ECO:0008006" key="11">
    <source>
        <dbReference type="Google" id="ProtNLM"/>
    </source>
</evidence>
<sequence length="375" mass="41832">MEQFFLLGGTSFLITFLIFPVFIKAFKKRNFLDTPGGRKIHTVHTPSMGGLAIFIGFSISLFIWMPFDGLKEIKYVISALTIMFIIGFRDDLINLRAFQKLLGQIASTLIIVAVCDIRLVSLYGIFGVYEIPTIFSYILSVFTIIVITNAYNLIDGIDGLAGSIGIISTLFFGIWFYLVGADAYAFLSFSLLGGLLAFLQFNWAPSKVFMGDTGSLMIGFFLSIVSIKFIDLNYNLQAAHPFRFDAFVGPAIGVLIVPLYDTLRVFIKRMLRGKSPMHPDRTHLHHILLRLGCNHAQATGILVTVNVIFVLLTLVLKSFSDAIVLPALIVTALTLGTITELIFKSMIDKRKEELKERNRTYRKEAKVVSITKSVG</sequence>
<keyword evidence="5 8" id="KW-1133">Transmembrane helix</keyword>
<feature type="transmembrane region" description="Helical" evidence="8">
    <location>
        <begin position="6"/>
        <end position="26"/>
    </location>
</feature>
<dbReference type="GO" id="GO:0005886">
    <property type="term" value="C:plasma membrane"/>
    <property type="evidence" value="ECO:0007669"/>
    <property type="project" value="UniProtKB-SubCell"/>
</dbReference>
<feature type="transmembrane region" description="Helical" evidence="8">
    <location>
        <begin position="160"/>
        <end position="178"/>
    </location>
</feature>
<feature type="binding site" evidence="7">
    <location>
        <position position="152"/>
    </location>
    <ligand>
        <name>Mg(2+)</name>
        <dbReference type="ChEBI" id="CHEBI:18420"/>
    </ligand>
</feature>
<evidence type="ECO:0000256" key="5">
    <source>
        <dbReference type="ARBA" id="ARBA00022989"/>
    </source>
</evidence>
<keyword evidence="2" id="KW-1003">Cell membrane</keyword>
<evidence type="ECO:0000256" key="2">
    <source>
        <dbReference type="ARBA" id="ARBA00022475"/>
    </source>
</evidence>
<dbReference type="PANTHER" id="PTHR22926">
    <property type="entry name" value="PHOSPHO-N-ACETYLMURAMOYL-PENTAPEPTIDE-TRANSFERASE"/>
    <property type="match status" value="1"/>
</dbReference>
<evidence type="ECO:0000256" key="7">
    <source>
        <dbReference type="PIRSR" id="PIRSR600715-1"/>
    </source>
</evidence>
<feature type="transmembrane region" description="Helical" evidence="8">
    <location>
        <begin position="184"/>
        <end position="204"/>
    </location>
</feature>
<dbReference type="GO" id="GO:0071555">
    <property type="term" value="P:cell wall organization"/>
    <property type="evidence" value="ECO:0007669"/>
    <property type="project" value="TreeGrafter"/>
</dbReference>
<dbReference type="EMBL" id="LRDB01000003">
    <property type="protein sequence ID" value="KYG82602.1"/>
    <property type="molecule type" value="Genomic_DNA"/>
</dbReference>
<evidence type="ECO:0000256" key="6">
    <source>
        <dbReference type="ARBA" id="ARBA00023136"/>
    </source>
</evidence>
<dbReference type="InterPro" id="IPR018480">
    <property type="entry name" value="PNAcMuramoyl-5peptid_Trfase_CS"/>
</dbReference>
<feature type="transmembrane region" description="Helical" evidence="8">
    <location>
        <begin position="101"/>
        <end position="128"/>
    </location>
</feature>
<dbReference type="RefSeq" id="WP_068412790.1">
    <property type="nucleotide sequence ID" value="NZ_LRDB01000003.1"/>
</dbReference>
<evidence type="ECO:0000256" key="8">
    <source>
        <dbReference type="SAM" id="Phobius"/>
    </source>
</evidence>
<dbReference type="Proteomes" id="UP000075615">
    <property type="component" value="Unassembled WGS sequence"/>
</dbReference>
<dbReference type="CDD" id="cd06853">
    <property type="entry name" value="GT_WecA_like"/>
    <property type="match status" value="1"/>
</dbReference>
<dbReference type="Pfam" id="PF00953">
    <property type="entry name" value="Glycos_transf_4"/>
    <property type="match status" value="1"/>
</dbReference>
<proteinExistence type="predicted"/>
<keyword evidence="7" id="KW-0479">Metal-binding</keyword>
<evidence type="ECO:0000313" key="10">
    <source>
        <dbReference type="Proteomes" id="UP000075615"/>
    </source>
</evidence>
<evidence type="ECO:0000313" key="9">
    <source>
        <dbReference type="EMBL" id="KYG82602.1"/>
    </source>
</evidence>
<gene>
    <name evidence="9" type="ORF">AWN68_15245</name>
</gene>
<protein>
    <recommendedName>
        <fullName evidence="11">Glycerophosphotransferase</fullName>
    </recommendedName>
</protein>
<reference evidence="9 10" key="1">
    <citation type="submission" date="2016-01" db="EMBL/GenBank/DDBJ databases">
        <title>Genome sequencing of Roseivirga echinicomitans KMM 6058.</title>
        <authorList>
            <person name="Selvaratnam C."/>
            <person name="Thevarajoo S."/>
            <person name="Goh K.M."/>
            <person name="Ee R."/>
            <person name="Chan K.-G."/>
            <person name="Chong C.S."/>
        </authorList>
    </citation>
    <scope>NUCLEOTIDE SEQUENCE [LARGE SCALE GENOMIC DNA]</scope>
    <source>
        <strain evidence="9 10">KMM 6058</strain>
    </source>
</reference>
<feature type="transmembrane region" description="Helical" evidence="8">
    <location>
        <begin position="73"/>
        <end position="89"/>
    </location>
</feature>
<name>A0A150XVE0_9BACT</name>
<comment type="caution">
    <text evidence="9">The sequence shown here is derived from an EMBL/GenBank/DDBJ whole genome shotgun (WGS) entry which is preliminary data.</text>
</comment>
<evidence type="ECO:0000256" key="4">
    <source>
        <dbReference type="ARBA" id="ARBA00022692"/>
    </source>
</evidence>
<dbReference type="InterPro" id="IPR000715">
    <property type="entry name" value="Glycosyl_transferase_4"/>
</dbReference>
<feature type="transmembrane region" description="Helical" evidence="8">
    <location>
        <begin position="134"/>
        <end position="153"/>
    </location>
</feature>
<feature type="binding site" evidence="7">
    <location>
        <position position="212"/>
    </location>
    <ligand>
        <name>Mg(2+)</name>
        <dbReference type="ChEBI" id="CHEBI:18420"/>
    </ligand>
</feature>
<dbReference type="GO" id="GO:0009103">
    <property type="term" value="P:lipopolysaccharide biosynthetic process"/>
    <property type="evidence" value="ECO:0007669"/>
    <property type="project" value="TreeGrafter"/>
</dbReference>
<dbReference type="AlphaFoldDB" id="A0A150XVE0"/>
<organism evidence="9 10">
    <name type="scientific">Roseivirga echinicomitans</name>
    <dbReference type="NCBI Taxonomy" id="296218"/>
    <lineage>
        <taxon>Bacteria</taxon>
        <taxon>Pseudomonadati</taxon>
        <taxon>Bacteroidota</taxon>
        <taxon>Cytophagia</taxon>
        <taxon>Cytophagales</taxon>
        <taxon>Roseivirgaceae</taxon>
        <taxon>Roseivirga</taxon>
    </lineage>
</organism>
<keyword evidence="10" id="KW-1185">Reference proteome</keyword>
<dbReference type="GO" id="GO:0016780">
    <property type="term" value="F:phosphotransferase activity, for other substituted phosphate groups"/>
    <property type="evidence" value="ECO:0007669"/>
    <property type="project" value="InterPro"/>
</dbReference>
<feature type="transmembrane region" description="Helical" evidence="8">
    <location>
        <begin position="216"/>
        <end position="234"/>
    </location>
</feature>
<comment type="cofactor">
    <cofactor evidence="7">
        <name>Mg(2+)</name>
        <dbReference type="ChEBI" id="CHEBI:18420"/>
    </cofactor>
</comment>
<evidence type="ECO:0000256" key="3">
    <source>
        <dbReference type="ARBA" id="ARBA00022679"/>
    </source>
</evidence>
<comment type="subcellular location">
    <subcellularLocation>
        <location evidence="1">Cell membrane</location>
        <topology evidence="1">Multi-pass membrane protein</topology>
    </subcellularLocation>
</comment>
<dbReference type="STRING" id="296218.AWN68_15245"/>
<dbReference type="PROSITE" id="PS01348">
    <property type="entry name" value="MRAY_2"/>
    <property type="match status" value="1"/>
</dbReference>
<accession>A0A150XVE0</accession>
<evidence type="ECO:0000256" key="1">
    <source>
        <dbReference type="ARBA" id="ARBA00004651"/>
    </source>
</evidence>
<feature type="transmembrane region" description="Helical" evidence="8">
    <location>
        <begin position="288"/>
        <end position="316"/>
    </location>
</feature>
<dbReference type="GO" id="GO:0046872">
    <property type="term" value="F:metal ion binding"/>
    <property type="evidence" value="ECO:0007669"/>
    <property type="project" value="UniProtKB-KW"/>
</dbReference>
<keyword evidence="6 8" id="KW-0472">Membrane</keyword>
<keyword evidence="7" id="KW-0460">Magnesium</keyword>
<feature type="transmembrane region" description="Helical" evidence="8">
    <location>
        <begin position="47"/>
        <end position="67"/>
    </location>
</feature>
<keyword evidence="4 8" id="KW-0812">Transmembrane</keyword>
<dbReference type="GO" id="GO:0044038">
    <property type="term" value="P:cell wall macromolecule biosynthetic process"/>
    <property type="evidence" value="ECO:0007669"/>
    <property type="project" value="TreeGrafter"/>
</dbReference>
<keyword evidence="3" id="KW-0808">Transferase</keyword>
<dbReference type="OrthoDB" id="9783652at2"/>